<protein>
    <submittedName>
        <fullName evidence="6">Transcriptional regulator</fullName>
    </submittedName>
</protein>
<dbReference type="Gene3D" id="3.30.450.40">
    <property type="match status" value="1"/>
</dbReference>
<proteinExistence type="predicted"/>
<dbReference type="SUPFAM" id="SSF52172">
    <property type="entry name" value="CheY-like"/>
    <property type="match status" value="1"/>
</dbReference>
<dbReference type="InterPro" id="IPR003018">
    <property type="entry name" value="GAF"/>
</dbReference>
<dbReference type="InterPro" id="IPR029016">
    <property type="entry name" value="GAF-like_dom_sf"/>
</dbReference>
<evidence type="ECO:0000259" key="5">
    <source>
        <dbReference type="PROSITE" id="PS50921"/>
    </source>
</evidence>
<dbReference type="SUPFAM" id="SSF55781">
    <property type="entry name" value="GAF domain-like"/>
    <property type="match status" value="1"/>
</dbReference>
<dbReference type="GO" id="GO:0003723">
    <property type="term" value="F:RNA binding"/>
    <property type="evidence" value="ECO:0007669"/>
    <property type="project" value="InterPro"/>
</dbReference>
<keyword evidence="3" id="KW-0805">Transcription regulation</keyword>
<dbReference type="InterPro" id="IPR036388">
    <property type="entry name" value="WH-like_DNA-bd_sf"/>
</dbReference>
<dbReference type="SMART" id="SM01012">
    <property type="entry name" value="ANTAR"/>
    <property type="match status" value="1"/>
</dbReference>
<dbReference type="RefSeq" id="WP_285613395.1">
    <property type="nucleotide sequence ID" value="NZ_BSSD01000015.1"/>
</dbReference>
<dbReference type="Pfam" id="PF03861">
    <property type="entry name" value="ANTAR"/>
    <property type="match status" value="1"/>
</dbReference>
<dbReference type="EMBL" id="BSSD01000015">
    <property type="protein sequence ID" value="GLW95672.1"/>
    <property type="molecule type" value="Genomic_DNA"/>
</dbReference>
<reference evidence="6" key="1">
    <citation type="submission" date="2023-02" db="EMBL/GenBank/DDBJ databases">
        <title>Actinokineospora globicatena NBRC 15670.</title>
        <authorList>
            <person name="Ichikawa N."/>
            <person name="Sato H."/>
            <person name="Tonouchi N."/>
        </authorList>
    </citation>
    <scope>NUCLEOTIDE SEQUENCE</scope>
    <source>
        <strain evidence="6">NBRC 15670</strain>
    </source>
</reference>
<evidence type="ECO:0000256" key="2">
    <source>
        <dbReference type="ARBA" id="ARBA00022777"/>
    </source>
</evidence>
<name>A0A9W6VBU8_9PSEU</name>
<feature type="domain" description="ANTAR" evidence="5">
    <location>
        <begin position="166"/>
        <end position="227"/>
    </location>
</feature>
<evidence type="ECO:0000313" key="7">
    <source>
        <dbReference type="Proteomes" id="UP001165042"/>
    </source>
</evidence>
<dbReference type="InterPro" id="IPR005561">
    <property type="entry name" value="ANTAR"/>
</dbReference>
<organism evidence="6 7">
    <name type="scientific">Actinokineospora globicatena</name>
    <dbReference type="NCBI Taxonomy" id="103729"/>
    <lineage>
        <taxon>Bacteria</taxon>
        <taxon>Bacillati</taxon>
        <taxon>Actinomycetota</taxon>
        <taxon>Actinomycetes</taxon>
        <taxon>Pseudonocardiales</taxon>
        <taxon>Pseudonocardiaceae</taxon>
        <taxon>Actinokineospora</taxon>
    </lineage>
</organism>
<keyword evidence="7" id="KW-1185">Reference proteome</keyword>
<dbReference type="Gene3D" id="1.10.10.10">
    <property type="entry name" value="Winged helix-like DNA-binding domain superfamily/Winged helix DNA-binding domain"/>
    <property type="match status" value="1"/>
</dbReference>
<sequence>MKHQRLVETFVELADTLVDDFDVLDFLQLLVDRCVELLAIDAAGILLATVDGELHMVTSSSEAVRRLELFQLRHGEGPCLAAYRSGRAVSRPDLTRVDADDARFAAAAIADGYHAVFALPMRLRSETIGALNLFRSTPGDLDDLSRHTAKALVDVATISLLQARAVRDHALLSEQLQEALTSRVIIEQAKGVLAERLGLDMAAAFDLLRGHARDTNTKLSELARVVVTETGWTPPGTG</sequence>
<keyword evidence="4" id="KW-0804">Transcription</keyword>
<accession>A0A9W6VBU8</accession>
<dbReference type="InterPro" id="IPR011006">
    <property type="entry name" value="CheY-like_superfamily"/>
</dbReference>
<dbReference type="Pfam" id="PF13185">
    <property type="entry name" value="GAF_2"/>
    <property type="match status" value="1"/>
</dbReference>
<keyword evidence="2" id="KW-0418">Kinase</keyword>
<evidence type="ECO:0000256" key="3">
    <source>
        <dbReference type="ARBA" id="ARBA00023015"/>
    </source>
</evidence>
<comment type="caution">
    <text evidence="6">The sequence shown here is derived from an EMBL/GenBank/DDBJ whole genome shotgun (WGS) entry which is preliminary data.</text>
</comment>
<dbReference type="PIRSF" id="PIRSF036625">
    <property type="entry name" value="GAF_ANTAR"/>
    <property type="match status" value="1"/>
</dbReference>
<dbReference type="Proteomes" id="UP001165042">
    <property type="component" value="Unassembled WGS sequence"/>
</dbReference>
<dbReference type="PROSITE" id="PS50921">
    <property type="entry name" value="ANTAR"/>
    <property type="match status" value="1"/>
</dbReference>
<keyword evidence="1" id="KW-0808">Transferase</keyword>
<dbReference type="InterPro" id="IPR012074">
    <property type="entry name" value="GAF_ANTAR"/>
</dbReference>
<gene>
    <name evidence="6" type="ORF">Aglo03_64880</name>
</gene>
<evidence type="ECO:0000313" key="6">
    <source>
        <dbReference type="EMBL" id="GLW95672.1"/>
    </source>
</evidence>
<evidence type="ECO:0000256" key="4">
    <source>
        <dbReference type="ARBA" id="ARBA00023163"/>
    </source>
</evidence>
<evidence type="ECO:0000256" key="1">
    <source>
        <dbReference type="ARBA" id="ARBA00022679"/>
    </source>
</evidence>
<dbReference type="GO" id="GO:0016301">
    <property type="term" value="F:kinase activity"/>
    <property type="evidence" value="ECO:0007669"/>
    <property type="project" value="UniProtKB-KW"/>
</dbReference>
<dbReference type="AlphaFoldDB" id="A0A9W6VBU8"/>